<dbReference type="Proteomes" id="UP000199004">
    <property type="component" value="Unassembled WGS sequence"/>
</dbReference>
<reference evidence="2" key="1">
    <citation type="submission" date="2016-10" db="EMBL/GenBank/DDBJ databases">
        <authorList>
            <person name="Varghese N."/>
            <person name="Submissions S."/>
        </authorList>
    </citation>
    <scope>NUCLEOTIDE SEQUENCE [LARGE SCALE GENOMIC DNA]</scope>
    <source>
        <strain evidence="2">CGMCC 1.11147</strain>
    </source>
</reference>
<dbReference type="OrthoDB" id="6713581at2"/>
<keyword evidence="2" id="KW-1185">Reference proteome</keyword>
<dbReference type="InterPro" id="IPR029044">
    <property type="entry name" value="Nucleotide-diphossugar_trans"/>
</dbReference>
<accession>A0A1H0E102</accession>
<dbReference type="Gene3D" id="3.90.550.10">
    <property type="entry name" value="Spore Coat Polysaccharide Biosynthesis Protein SpsA, Chain A"/>
    <property type="match status" value="1"/>
</dbReference>
<evidence type="ECO:0000313" key="2">
    <source>
        <dbReference type="Proteomes" id="UP000199004"/>
    </source>
</evidence>
<evidence type="ECO:0000313" key="1">
    <source>
        <dbReference type="EMBL" id="SDN76197.1"/>
    </source>
</evidence>
<keyword evidence="1" id="KW-0808">Transferase</keyword>
<dbReference type="EMBL" id="FNIC01000004">
    <property type="protein sequence ID" value="SDN76197.1"/>
    <property type="molecule type" value="Genomic_DNA"/>
</dbReference>
<dbReference type="GO" id="GO:0016740">
    <property type="term" value="F:transferase activity"/>
    <property type="evidence" value="ECO:0007669"/>
    <property type="project" value="UniProtKB-KW"/>
</dbReference>
<organism evidence="1 2">
    <name type="scientific">Nocardioides szechwanensis</name>
    <dbReference type="NCBI Taxonomy" id="1005944"/>
    <lineage>
        <taxon>Bacteria</taxon>
        <taxon>Bacillati</taxon>
        <taxon>Actinomycetota</taxon>
        <taxon>Actinomycetes</taxon>
        <taxon>Propionibacteriales</taxon>
        <taxon>Nocardioidaceae</taxon>
        <taxon>Nocardioides</taxon>
    </lineage>
</organism>
<gene>
    <name evidence="1" type="ORF">SAMN05192576_2730</name>
</gene>
<name>A0A1H0E102_9ACTN</name>
<dbReference type="STRING" id="1005944.SAMN05192576_2730"/>
<proteinExistence type="predicted"/>
<dbReference type="SUPFAM" id="SSF53448">
    <property type="entry name" value="Nucleotide-diphospho-sugar transferases"/>
    <property type="match status" value="1"/>
</dbReference>
<sequence>MLPAVAPAVAPAVDAAFADLIERTAADLRGPVLMITDTGASEPVERPVSTLVVARDPAALRRLVTGLGAQPWSRVVALLLAESPGVVPLAVRPGWASLAGLDARTTPAGGAVTIARFSSRVPTHEVLAALARGCALPVTAGNDGVFTALAPGAAVPPADVTAATSYDAEAKTPAEVWVGGDTVAALEESPVTGRGPVVVAETGDLAVGPVDEAVFNPHGFQQTWSEGVTDLDLARPLTSGLVRDLRPHQGVRVTWPADPRTVAGLAMSGVPLVADPPRHETRAALGEAVTAALTAPVDLDDPLRREEHSVRLRRAALTDHSTLAWRGRLAARAGARHAAYPSVSVVLATRRPDLLDFAVGQVAKQRLTLPGAEVELVLAAHRWSPDPGRVAELLGGRAHTVLTFAPDTVFGDVLRAATDAASGDVVVKMDDDDWYGPDVLGDLLLARRYSGATLVGMPAEFVYLQPIDTTVRRRGASEAFGTFTAGGTTMIDRSVLRGIGGFRRVSAHVDLQLFGSVLAAGGTIYRTHGLGYTLRRTASGHTWETGLGYFLSRKSLVHQWHGFRPSQLLEHDAWEAPR</sequence>
<protein>
    <submittedName>
        <fullName evidence="1">Glycosyltransferase involved in cell wall bisynthesis</fullName>
    </submittedName>
</protein>
<dbReference type="RefSeq" id="WP_091025355.1">
    <property type="nucleotide sequence ID" value="NZ_BKAE01000013.1"/>
</dbReference>
<dbReference type="AlphaFoldDB" id="A0A1H0E102"/>